<keyword evidence="6 12" id="KW-0812">Transmembrane</keyword>
<dbReference type="EMBL" id="UINC01000956">
    <property type="protein sequence ID" value="SUZ65300.1"/>
    <property type="molecule type" value="Genomic_DNA"/>
</dbReference>
<dbReference type="HAMAP" id="MF_01393">
    <property type="entry name" value="ATP_synth_a_bact"/>
    <property type="match status" value="1"/>
</dbReference>
<dbReference type="GO" id="GO:0042777">
    <property type="term" value="P:proton motive force-driven plasma membrane ATP synthesis"/>
    <property type="evidence" value="ECO:0007669"/>
    <property type="project" value="TreeGrafter"/>
</dbReference>
<evidence type="ECO:0000256" key="6">
    <source>
        <dbReference type="ARBA" id="ARBA00022692"/>
    </source>
</evidence>
<evidence type="ECO:0000256" key="1">
    <source>
        <dbReference type="ARBA" id="ARBA00004141"/>
    </source>
</evidence>
<dbReference type="PANTHER" id="PTHR42823:SF3">
    <property type="entry name" value="ATP SYNTHASE SUBUNIT A, CHLOROPLASTIC"/>
    <property type="match status" value="1"/>
</dbReference>
<feature type="transmembrane region" description="Helical" evidence="12">
    <location>
        <begin position="239"/>
        <end position="260"/>
    </location>
</feature>
<comment type="similarity">
    <text evidence="2">Belongs to the ATPase A chain family.</text>
</comment>
<evidence type="ECO:0000256" key="10">
    <source>
        <dbReference type="ARBA" id="ARBA00023136"/>
    </source>
</evidence>
<dbReference type="CDD" id="cd00310">
    <property type="entry name" value="ATP-synt_Fo_a_6"/>
    <property type="match status" value="1"/>
</dbReference>
<evidence type="ECO:0000256" key="4">
    <source>
        <dbReference type="ARBA" id="ARBA00022475"/>
    </source>
</evidence>
<feature type="transmembrane region" description="Helical" evidence="12">
    <location>
        <begin position="176"/>
        <end position="195"/>
    </location>
</feature>
<dbReference type="NCBIfam" id="TIGR01131">
    <property type="entry name" value="ATP_synt_6_or_A"/>
    <property type="match status" value="1"/>
</dbReference>
<evidence type="ECO:0000256" key="3">
    <source>
        <dbReference type="ARBA" id="ARBA00022448"/>
    </source>
</evidence>
<evidence type="ECO:0000313" key="13">
    <source>
        <dbReference type="EMBL" id="SUZ65300.1"/>
    </source>
</evidence>
<feature type="transmembrane region" description="Helical" evidence="12">
    <location>
        <begin position="280"/>
        <end position="309"/>
    </location>
</feature>
<dbReference type="PANTHER" id="PTHR42823">
    <property type="entry name" value="ATP SYNTHASE SUBUNIT A, CHLOROPLASTIC"/>
    <property type="match status" value="1"/>
</dbReference>
<dbReference type="InterPro" id="IPR023011">
    <property type="entry name" value="ATP_synth_F0_asu_AS"/>
</dbReference>
<dbReference type="GO" id="GO:0005886">
    <property type="term" value="C:plasma membrane"/>
    <property type="evidence" value="ECO:0007669"/>
    <property type="project" value="TreeGrafter"/>
</dbReference>
<evidence type="ECO:0000256" key="8">
    <source>
        <dbReference type="ARBA" id="ARBA00022989"/>
    </source>
</evidence>
<dbReference type="NCBIfam" id="NF004477">
    <property type="entry name" value="PRK05815.1-1"/>
    <property type="match status" value="1"/>
</dbReference>
<keyword evidence="10 12" id="KW-0472">Membrane</keyword>
<dbReference type="GO" id="GO:0045259">
    <property type="term" value="C:proton-transporting ATP synthase complex"/>
    <property type="evidence" value="ECO:0007669"/>
    <property type="project" value="UniProtKB-KW"/>
</dbReference>
<dbReference type="Gene3D" id="1.20.120.220">
    <property type="entry name" value="ATP synthase, F0 complex, subunit A"/>
    <property type="match status" value="1"/>
</dbReference>
<keyword evidence="11" id="KW-0066">ATP synthesis</keyword>
<organism evidence="13">
    <name type="scientific">marine metagenome</name>
    <dbReference type="NCBI Taxonomy" id="408172"/>
    <lineage>
        <taxon>unclassified sequences</taxon>
        <taxon>metagenomes</taxon>
        <taxon>ecological metagenomes</taxon>
    </lineage>
</organism>
<dbReference type="PROSITE" id="PS00449">
    <property type="entry name" value="ATPASE_A"/>
    <property type="match status" value="1"/>
</dbReference>
<evidence type="ECO:0000256" key="12">
    <source>
        <dbReference type="SAM" id="Phobius"/>
    </source>
</evidence>
<keyword evidence="4" id="KW-1003">Cell membrane</keyword>
<dbReference type="InterPro" id="IPR045082">
    <property type="entry name" value="ATP_syn_F0_a_bact/chloroplast"/>
</dbReference>
<keyword evidence="5" id="KW-0138">CF(0)</keyword>
<dbReference type="Pfam" id="PF00119">
    <property type="entry name" value="ATP-synt_A"/>
    <property type="match status" value="1"/>
</dbReference>
<feature type="transmembrane region" description="Helical" evidence="12">
    <location>
        <begin position="68"/>
        <end position="86"/>
    </location>
</feature>
<evidence type="ECO:0000256" key="5">
    <source>
        <dbReference type="ARBA" id="ARBA00022547"/>
    </source>
</evidence>
<gene>
    <name evidence="13" type="ORF">METZ01_LOCUS18154</name>
</gene>
<dbReference type="InterPro" id="IPR000568">
    <property type="entry name" value="ATP_synth_F0_asu"/>
</dbReference>
<dbReference type="GO" id="GO:0046933">
    <property type="term" value="F:proton-transporting ATP synthase activity, rotational mechanism"/>
    <property type="evidence" value="ECO:0007669"/>
    <property type="project" value="TreeGrafter"/>
</dbReference>
<dbReference type="FunFam" id="1.20.120.220:FF:000002">
    <property type="entry name" value="ATP synthase subunit a"/>
    <property type="match status" value="1"/>
</dbReference>
<keyword evidence="3" id="KW-0813">Transport</keyword>
<dbReference type="AlphaFoldDB" id="A0A381PEF1"/>
<proteinExistence type="inferred from homology"/>
<keyword evidence="8 12" id="KW-1133">Transmembrane helix</keyword>
<comment type="subcellular location">
    <subcellularLocation>
        <location evidence="1">Membrane</location>
        <topology evidence="1">Multi-pass membrane protein</topology>
    </subcellularLocation>
</comment>
<evidence type="ECO:0000256" key="7">
    <source>
        <dbReference type="ARBA" id="ARBA00022781"/>
    </source>
</evidence>
<sequence>MAEKELNSDDFIKHHLQNLTFGQCSDGKWRFADGHINIGADQKAHQEVKEYTCNPKEMGFNAIHIDTMAMSLLLGGLFCFLFWSVARKASVTNPSKLQNAVEYAFDFVRTGVSDIFVPKGNKIIGPLALTTIAWVLLMNLMDLLPVDLIPWIANGFQSSAEYGWVHYFKVLPVADINAPAGMALGVAVLIHYYSIKEKGVGGFLSELTLQPLGKWAIPFNMIVEIPGFYAKQAALALRLYGNLFAGEMIFILIACLYIYSGELFQAGILSQSIMWGIVGILLQILWAVFHILIIALQAYVFMILTVVFLNQAHETHH</sequence>
<protein>
    <submittedName>
        <fullName evidence="13">Uncharacterized protein</fullName>
    </submittedName>
</protein>
<keyword evidence="7" id="KW-0375">Hydrogen ion transport</keyword>
<dbReference type="InterPro" id="IPR035908">
    <property type="entry name" value="F0_ATP_A_sf"/>
</dbReference>
<name>A0A381PEF1_9ZZZZ</name>
<dbReference type="SUPFAM" id="SSF81336">
    <property type="entry name" value="F1F0 ATP synthase subunit A"/>
    <property type="match status" value="1"/>
</dbReference>
<accession>A0A381PEF1</accession>
<keyword evidence="9" id="KW-0406">Ion transport</keyword>
<evidence type="ECO:0000256" key="9">
    <source>
        <dbReference type="ARBA" id="ARBA00023065"/>
    </source>
</evidence>
<reference evidence="13" key="1">
    <citation type="submission" date="2018-05" db="EMBL/GenBank/DDBJ databases">
        <authorList>
            <person name="Lanie J.A."/>
            <person name="Ng W.-L."/>
            <person name="Kazmierczak K.M."/>
            <person name="Andrzejewski T.M."/>
            <person name="Davidsen T.M."/>
            <person name="Wayne K.J."/>
            <person name="Tettelin H."/>
            <person name="Glass J.I."/>
            <person name="Rusch D."/>
            <person name="Podicherti R."/>
            <person name="Tsui H.-C.T."/>
            <person name="Winkler M.E."/>
        </authorList>
    </citation>
    <scope>NUCLEOTIDE SEQUENCE</scope>
</reference>
<evidence type="ECO:0000256" key="11">
    <source>
        <dbReference type="ARBA" id="ARBA00023310"/>
    </source>
</evidence>
<evidence type="ECO:0000256" key="2">
    <source>
        <dbReference type="ARBA" id="ARBA00006810"/>
    </source>
</evidence>